<evidence type="ECO:0000313" key="1">
    <source>
        <dbReference type="EMBL" id="KYF72492.1"/>
    </source>
</evidence>
<dbReference type="GO" id="GO:0003700">
    <property type="term" value="F:DNA-binding transcription factor activity"/>
    <property type="evidence" value="ECO:0007669"/>
    <property type="project" value="InterPro"/>
</dbReference>
<protein>
    <recommendedName>
        <fullName evidence="3">RNA polymerase subunit sigma</fullName>
    </recommendedName>
</protein>
<organism evidence="1 2">
    <name type="scientific">Sorangium cellulosum</name>
    <name type="common">Polyangium cellulosum</name>
    <dbReference type="NCBI Taxonomy" id="56"/>
    <lineage>
        <taxon>Bacteria</taxon>
        <taxon>Pseudomonadati</taxon>
        <taxon>Myxococcota</taxon>
        <taxon>Polyangia</taxon>
        <taxon>Polyangiales</taxon>
        <taxon>Polyangiaceae</taxon>
        <taxon>Sorangium</taxon>
    </lineage>
</organism>
<dbReference type="SUPFAM" id="SSF88946">
    <property type="entry name" value="Sigma2 domain of RNA polymerase sigma factors"/>
    <property type="match status" value="1"/>
</dbReference>
<dbReference type="EMBL" id="JEMA01000260">
    <property type="protein sequence ID" value="KYF72492.1"/>
    <property type="molecule type" value="Genomic_DNA"/>
</dbReference>
<dbReference type="Proteomes" id="UP000075260">
    <property type="component" value="Unassembled WGS sequence"/>
</dbReference>
<proteinExistence type="predicted"/>
<evidence type="ECO:0000313" key="2">
    <source>
        <dbReference type="Proteomes" id="UP000075260"/>
    </source>
</evidence>
<dbReference type="GO" id="GO:0006352">
    <property type="term" value="P:DNA-templated transcription initiation"/>
    <property type="evidence" value="ECO:0007669"/>
    <property type="project" value="InterPro"/>
</dbReference>
<evidence type="ECO:0008006" key="3">
    <source>
        <dbReference type="Google" id="ProtNLM"/>
    </source>
</evidence>
<sequence>MLRVSHDASTGAGADGTAAALALTAKRAPADAGPLLAAGAPDGVASSDVPADDAALVRRLLAGDEQAFERLVTQLHTPMLRLARTLAGPAGAQEIVQETWAAVFVTRG</sequence>
<gene>
    <name evidence="1" type="ORF">BE15_17170</name>
</gene>
<reference evidence="1 2" key="1">
    <citation type="submission" date="2014-02" db="EMBL/GenBank/DDBJ databases">
        <title>The small core and large imbalanced accessory genome model reveals a collaborative survival strategy of Sorangium cellulosum strains in nature.</title>
        <authorList>
            <person name="Han K."/>
            <person name="Peng R."/>
            <person name="Blom J."/>
            <person name="Li Y.-Z."/>
        </authorList>
    </citation>
    <scope>NUCLEOTIDE SEQUENCE [LARGE SCALE GENOMIC DNA]</scope>
    <source>
        <strain evidence="1 2">So0008-312</strain>
    </source>
</reference>
<name>A0A150QX89_SORCE</name>
<dbReference type="Gene3D" id="1.10.1740.10">
    <property type="match status" value="1"/>
</dbReference>
<dbReference type="InterPro" id="IPR013325">
    <property type="entry name" value="RNA_pol_sigma_r2"/>
</dbReference>
<dbReference type="AlphaFoldDB" id="A0A150QX89"/>
<comment type="caution">
    <text evidence="1">The sequence shown here is derived from an EMBL/GenBank/DDBJ whole genome shotgun (WGS) entry which is preliminary data.</text>
</comment>
<accession>A0A150QX89</accession>